<dbReference type="InterPro" id="IPR050383">
    <property type="entry name" value="GlyoxalaseI/FosfomycinResist"/>
</dbReference>
<dbReference type="InterPro" id="IPR004360">
    <property type="entry name" value="Glyas_Fos-R_dOase_dom"/>
</dbReference>
<evidence type="ECO:0000313" key="3">
    <source>
        <dbReference type="Proteomes" id="UP000236333"/>
    </source>
</evidence>
<comment type="caution">
    <text evidence="2">The sequence shown here is derived from an EMBL/GenBank/DDBJ whole genome shotgun (WGS) entry which is preliminary data.</text>
</comment>
<name>A0A2J8A2B8_9CHLO</name>
<dbReference type="AlphaFoldDB" id="A0A2J8A2B8"/>
<dbReference type="EMBL" id="PGGS01000221">
    <property type="protein sequence ID" value="PNH06671.1"/>
    <property type="molecule type" value="Genomic_DNA"/>
</dbReference>
<sequence>MASLVSRRPVLGARAGRARNVSVVCGKSLFGGPWSAKPSVPYSKYGGTGLPSALMTAPAGGTQKVFGTGPAIDFKGVHHVALLCENVETSLAFYQGILGLQINPDRPHHKLPYRGAWLMIGPEMIHLMELPNPDPLSGRPEHGGRDRHFCVGVAAIDPLVSKLQEAGVPYTKSMSGRPALFFRDPDMNCLECVEMESWRG</sequence>
<feature type="domain" description="VOC" evidence="1">
    <location>
        <begin position="76"/>
        <end position="195"/>
    </location>
</feature>
<dbReference type="InterPro" id="IPR037523">
    <property type="entry name" value="VOC_core"/>
</dbReference>
<evidence type="ECO:0000259" key="1">
    <source>
        <dbReference type="PROSITE" id="PS51819"/>
    </source>
</evidence>
<dbReference type="SUPFAM" id="SSF54593">
    <property type="entry name" value="Glyoxalase/Bleomycin resistance protein/Dihydroxybiphenyl dioxygenase"/>
    <property type="match status" value="1"/>
</dbReference>
<gene>
    <name evidence="2" type="ORF">TSOC_006932</name>
</gene>
<dbReference type="OrthoDB" id="5371818at2759"/>
<dbReference type="PROSITE" id="PS51819">
    <property type="entry name" value="VOC"/>
    <property type="match status" value="1"/>
</dbReference>
<dbReference type="Proteomes" id="UP000236333">
    <property type="component" value="Unassembled WGS sequence"/>
</dbReference>
<dbReference type="InterPro" id="IPR029068">
    <property type="entry name" value="Glyas_Bleomycin-R_OHBP_Dase"/>
</dbReference>
<dbReference type="CDD" id="cd07245">
    <property type="entry name" value="VOC_like"/>
    <property type="match status" value="1"/>
</dbReference>
<dbReference type="Gene3D" id="3.10.180.10">
    <property type="entry name" value="2,3-Dihydroxybiphenyl 1,2-Dioxygenase, domain 1"/>
    <property type="match status" value="1"/>
</dbReference>
<accession>A0A2J8A2B8</accession>
<proteinExistence type="predicted"/>
<dbReference type="PANTHER" id="PTHR21366:SF22">
    <property type="entry name" value="VOC DOMAIN-CONTAINING PROTEIN"/>
    <property type="match status" value="1"/>
</dbReference>
<keyword evidence="3" id="KW-1185">Reference proteome</keyword>
<evidence type="ECO:0000313" key="2">
    <source>
        <dbReference type="EMBL" id="PNH06671.1"/>
    </source>
</evidence>
<dbReference type="Pfam" id="PF00903">
    <property type="entry name" value="Glyoxalase"/>
    <property type="match status" value="1"/>
</dbReference>
<protein>
    <recommendedName>
        <fullName evidence="1">VOC domain-containing protein</fullName>
    </recommendedName>
</protein>
<dbReference type="PANTHER" id="PTHR21366">
    <property type="entry name" value="GLYOXALASE FAMILY PROTEIN"/>
    <property type="match status" value="1"/>
</dbReference>
<reference evidence="2 3" key="1">
    <citation type="journal article" date="2017" name="Mol. Biol. Evol.">
        <title>The 4-celled Tetrabaena socialis nuclear genome reveals the essential components for genetic control of cell number at the origin of multicellularity in the volvocine lineage.</title>
        <authorList>
            <person name="Featherston J."/>
            <person name="Arakaki Y."/>
            <person name="Hanschen E.R."/>
            <person name="Ferris P.J."/>
            <person name="Michod R.E."/>
            <person name="Olson B.J.S.C."/>
            <person name="Nozaki H."/>
            <person name="Durand P.M."/>
        </authorList>
    </citation>
    <scope>NUCLEOTIDE SEQUENCE [LARGE SCALE GENOMIC DNA]</scope>
    <source>
        <strain evidence="2 3">NIES-571</strain>
    </source>
</reference>
<organism evidence="2 3">
    <name type="scientific">Tetrabaena socialis</name>
    <dbReference type="NCBI Taxonomy" id="47790"/>
    <lineage>
        <taxon>Eukaryota</taxon>
        <taxon>Viridiplantae</taxon>
        <taxon>Chlorophyta</taxon>
        <taxon>core chlorophytes</taxon>
        <taxon>Chlorophyceae</taxon>
        <taxon>CS clade</taxon>
        <taxon>Chlamydomonadales</taxon>
        <taxon>Tetrabaenaceae</taxon>
        <taxon>Tetrabaena</taxon>
    </lineage>
</organism>